<dbReference type="Proteomes" id="UP000314294">
    <property type="component" value="Unassembled WGS sequence"/>
</dbReference>
<evidence type="ECO:0000313" key="2">
    <source>
        <dbReference type="EMBL" id="TNN61294.1"/>
    </source>
</evidence>
<name>A0A4Z2H8U7_9TELE</name>
<feature type="compositionally biased region" description="Polar residues" evidence="1">
    <location>
        <begin position="26"/>
        <end position="36"/>
    </location>
</feature>
<keyword evidence="3" id="KW-1185">Reference proteome</keyword>
<proteinExistence type="predicted"/>
<feature type="compositionally biased region" description="Basic and acidic residues" evidence="1">
    <location>
        <begin position="192"/>
        <end position="208"/>
    </location>
</feature>
<feature type="compositionally biased region" description="Polar residues" evidence="1">
    <location>
        <begin position="49"/>
        <end position="58"/>
    </location>
</feature>
<feature type="region of interest" description="Disordered" evidence="1">
    <location>
        <begin position="20"/>
        <end position="59"/>
    </location>
</feature>
<reference evidence="2 3" key="1">
    <citation type="submission" date="2019-03" db="EMBL/GenBank/DDBJ databases">
        <title>First draft genome of Liparis tanakae, snailfish: a comprehensive survey of snailfish specific genes.</title>
        <authorList>
            <person name="Kim W."/>
            <person name="Song I."/>
            <person name="Jeong J.-H."/>
            <person name="Kim D."/>
            <person name="Kim S."/>
            <person name="Ryu S."/>
            <person name="Song J.Y."/>
            <person name="Lee S.K."/>
        </authorList>
    </citation>
    <scope>NUCLEOTIDE SEQUENCE [LARGE SCALE GENOMIC DNA]</scope>
    <source>
        <tissue evidence="2">Muscle</tissue>
    </source>
</reference>
<accession>A0A4Z2H8U7</accession>
<comment type="caution">
    <text evidence="2">The sequence shown here is derived from an EMBL/GenBank/DDBJ whole genome shotgun (WGS) entry which is preliminary data.</text>
</comment>
<evidence type="ECO:0000256" key="1">
    <source>
        <dbReference type="SAM" id="MobiDB-lite"/>
    </source>
</evidence>
<dbReference type="AlphaFoldDB" id="A0A4Z2H8U7"/>
<sequence>MATDKPTHKVPVEIPYLDIGNAKNGKASSSMQTTAKNKGINEKPCASGGQKQRQQQESDGLVLGVVSLVWRPDRVTDGDLEGELALTQRQTMGDLSSGRFDVEACKRYGSPGAQRGSGAGPYSAAVENTDMQDGVRGDRRPRLLLPPEGEKDMGGPAVWTEPGGTTSLLPDPGCSGQGGTGGARPPILNRGPPDEKKTSVRSYTYERK</sequence>
<evidence type="ECO:0000313" key="3">
    <source>
        <dbReference type="Proteomes" id="UP000314294"/>
    </source>
</evidence>
<gene>
    <name evidence="2" type="ORF">EYF80_028497</name>
</gene>
<organism evidence="2 3">
    <name type="scientific">Liparis tanakae</name>
    <name type="common">Tanaka's snailfish</name>
    <dbReference type="NCBI Taxonomy" id="230148"/>
    <lineage>
        <taxon>Eukaryota</taxon>
        <taxon>Metazoa</taxon>
        <taxon>Chordata</taxon>
        <taxon>Craniata</taxon>
        <taxon>Vertebrata</taxon>
        <taxon>Euteleostomi</taxon>
        <taxon>Actinopterygii</taxon>
        <taxon>Neopterygii</taxon>
        <taxon>Teleostei</taxon>
        <taxon>Neoteleostei</taxon>
        <taxon>Acanthomorphata</taxon>
        <taxon>Eupercaria</taxon>
        <taxon>Perciformes</taxon>
        <taxon>Cottioidei</taxon>
        <taxon>Cottales</taxon>
        <taxon>Liparidae</taxon>
        <taxon>Liparis</taxon>
    </lineage>
</organism>
<protein>
    <submittedName>
        <fullName evidence="2">Uncharacterized protein</fullName>
    </submittedName>
</protein>
<dbReference type="EMBL" id="SRLO01000318">
    <property type="protein sequence ID" value="TNN61294.1"/>
    <property type="molecule type" value="Genomic_DNA"/>
</dbReference>
<feature type="region of interest" description="Disordered" evidence="1">
    <location>
        <begin position="108"/>
        <end position="208"/>
    </location>
</feature>